<evidence type="ECO:0000256" key="3">
    <source>
        <dbReference type="ARBA" id="ARBA00022525"/>
    </source>
</evidence>
<protein>
    <recommendedName>
        <fullName evidence="5">Crinkler effector protein N-terminal domain-containing protein</fullName>
    </recommendedName>
</protein>
<dbReference type="InterPro" id="IPR027417">
    <property type="entry name" value="P-loop_NTPase"/>
</dbReference>
<gene>
    <name evidence="6" type="ORF">SYNPS1DRAFT_30342</name>
</gene>
<dbReference type="EMBL" id="KZ990600">
    <property type="protein sequence ID" value="RKP23898.1"/>
    <property type="molecule type" value="Genomic_DNA"/>
</dbReference>
<evidence type="ECO:0000256" key="1">
    <source>
        <dbReference type="ARBA" id="ARBA00004340"/>
    </source>
</evidence>
<reference evidence="7" key="1">
    <citation type="journal article" date="2018" name="Nat. Microbiol.">
        <title>Leveraging single-cell genomics to expand the fungal tree of life.</title>
        <authorList>
            <person name="Ahrendt S.R."/>
            <person name="Quandt C.A."/>
            <person name="Ciobanu D."/>
            <person name="Clum A."/>
            <person name="Salamov A."/>
            <person name="Andreopoulos B."/>
            <person name="Cheng J.F."/>
            <person name="Woyke T."/>
            <person name="Pelin A."/>
            <person name="Henrissat B."/>
            <person name="Reynolds N.K."/>
            <person name="Benny G.L."/>
            <person name="Smith M.E."/>
            <person name="James T.Y."/>
            <person name="Grigoriev I.V."/>
        </authorList>
    </citation>
    <scope>NUCLEOTIDE SEQUENCE [LARGE SCALE GENOMIC DNA]</scope>
    <source>
        <strain evidence="7">Benny S71-1</strain>
    </source>
</reference>
<dbReference type="Pfam" id="PF20147">
    <property type="entry name" value="Crinkler"/>
    <property type="match status" value="1"/>
</dbReference>
<dbReference type="SUPFAM" id="SSF52540">
    <property type="entry name" value="P-loop containing nucleoside triphosphate hydrolases"/>
    <property type="match status" value="1"/>
</dbReference>
<dbReference type="GO" id="GO:0005576">
    <property type="term" value="C:extracellular region"/>
    <property type="evidence" value="ECO:0007669"/>
    <property type="project" value="UniProtKB-SubCell"/>
</dbReference>
<dbReference type="OrthoDB" id="2393824at2759"/>
<evidence type="ECO:0000313" key="6">
    <source>
        <dbReference type="EMBL" id="RKP23898.1"/>
    </source>
</evidence>
<evidence type="ECO:0000256" key="4">
    <source>
        <dbReference type="SAM" id="MobiDB-lite"/>
    </source>
</evidence>
<comment type="subcellular location">
    <subcellularLocation>
        <location evidence="1">Host cell</location>
    </subcellularLocation>
    <subcellularLocation>
        <location evidence="2">Secreted</location>
    </subcellularLocation>
</comment>
<feature type="non-terminal residue" evidence="6">
    <location>
        <position position="834"/>
    </location>
</feature>
<dbReference type="AlphaFoldDB" id="A0A4P9YVQ0"/>
<sequence length="834" mass="94324">MADELLLFCLVDGKPPKLAFSIDIPLSRTVYNLKEYIKSKDSDSFENVDACCLNLWKVSIPVNICNLQRGLLLDTINTENKEYLMPTNKLSKVFSDPPPEDTIHIIVERPLPPERHHPRQRLSIEATSAALEDIANEFFSSESFYAQYLKEFVQGKHDLPITQGAVSGLPRVDSRGAAEGREAPSLLFFDLPGPRDATRSLSILKEALDTWPGLYYIPLFGASGCGKTRTLLALLSRTWGFYFNAGTEDIGSDDIQIITDALSDYRHTYSSSDTKHNTNNMRYLTCGLLYARLLILDYCLNVPGSTDTFNCQRWMLLQAATPVFIDVFKALFRKIADLFHGESTPGYHIIDIVHNMFNHVYGQLQSRSTSRLKEFKFLLVLDEAHRLNRHPSKLFQDSSNNGGHSVIAPLLYAFRHIAYIEQSYRICVIPSETGLSRYQRELSGGFSIMKLTLREIEELEDFSLIREFPGWADEDAVPAYVNRLGQAVDAEARARLGELFQPHVIRQLYRDLRGRFGPIVATIESIIRRDDPSLCEDIIKDRINCLTTADALNDSPLCRPMAGNYCLELQRVLDRLEEKDEASEAAGVVRPSGRHLALMSTLKYAIMAYIVQGTLLILPREIAVLVEAYLARLRKMRGARYTLIDEPLVFRALDNYFRVNDSNYRAFRQAHFGPHRDEIWRGTYWEIAVPANMQAIFHGKVVPTALFAEGKPPHAIFQHRAMLAGHSNARQMVDHCDVTMRQFLDAHVHHGSACEGGVMPPFYIAKPHKSGPSIVFVVRFMSRAAAHPNGIACPVFVQLMYGQELYYDGDDDDDDARETAARAEKHAEHDIDIS</sequence>
<dbReference type="Proteomes" id="UP000278143">
    <property type="component" value="Unassembled WGS sequence"/>
</dbReference>
<evidence type="ECO:0000313" key="7">
    <source>
        <dbReference type="Proteomes" id="UP000278143"/>
    </source>
</evidence>
<accession>A0A4P9YVQ0</accession>
<organism evidence="6 7">
    <name type="scientific">Syncephalis pseudoplumigaleata</name>
    <dbReference type="NCBI Taxonomy" id="1712513"/>
    <lineage>
        <taxon>Eukaryota</taxon>
        <taxon>Fungi</taxon>
        <taxon>Fungi incertae sedis</taxon>
        <taxon>Zoopagomycota</taxon>
        <taxon>Zoopagomycotina</taxon>
        <taxon>Zoopagomycetes</taxon>
        <taxon>Zoopagales</taxon>
        <taxon>Piptocephalidaceae</taxon>
        <taxon>Syncephalis</taxon>
    </lineage>
</organism>
<dbReference type="GO" id="GO:0043657">
    <property type="term" value="C:host cell"/>
    <property type="evidence" value="ECO:0007669"/>
    <property type="project" value="UniProtKB-SubCell"/>
</dbReference>
<proteinExistence type="predicted"/>
<feature type="compositionally biased region" description="Basic and acidic residues" evidence="4">
    <location>
        <begin position="817"/>
        <end position="834"/>
    </location>
</feature>
<keyword evidence="3" id="KW-0964">Secreted</keyword>
<evidence type="ECO:0000256" key="2">
    <source>
        <dbReference type="ARBA" id="ARBA00004613"/>
    </source>
</evidence>
<feature type="region of interest" description="Disordered" evidence="4">
    <location>
        <begin position="810"/>
        <end position="834"/>
    </location>
</feature>
<dbReference type="InterPro" id="IPR045379">
    <property type="entry name" value="Crinkler_N"/>
</dbReference>
<keyword evidence="7" id="KW-1185">Reference proteome</keyword>
<name>A0A4P9YVQ0_9FUNG</name>
<feature type="domain" description="Crinkler effector protein N-terminal" evidence="5">
    <location>
        <begin position="7"/>
        <end position="108"/>
    </location>
</feature>
<evidence type="ECO:0000259" key="5">
    <source>
        <dbReference type="Pfam" id="PF20147"/>
    </source>
</evidence>